<evidence type="ECO:0000313" key="2">
    <source>
        <dbReference type="Proteomes" id="UP001059663"/>
    </source>
</evidence>
<sequence>MLADVAASDDVHLTPGVIHALTAQDWPGNLRELKAVITFAAGRRTHGGIALTDLPDQYRVASPAHTLTTRDRAERDAVVAALRAFDGNKVQAARELGMSRTTLYTRIRQLRITSY</sequence>
<dbReference type="EMBL" id="CP087977">
    <property type="protein sequence ID" value="UUZ45553.1"/>
    <property type="molecule type" value="Genomic_DNA"/>
</dbReference>
<name>A0AC61U6F3_9MICO</name>
<proteinExistence type="predicted"/>
<evidence type="ECO:0000313" key="1">
    <source>
        <dbReference type="EMBL" id="UUZ45553.1"/>
    </source>
</evidence>
<organism evidence="1 2">
    <name type="scientific">Janibacter limosus</name>
    <dbReference type="NCBI Taxonomy" id="53458"/>
    <lineage>
        <taxon>Bacteria</taxon>
        <taxon>Bacillati</taxon>
        <taxon>Actinomycetota</taxon>
        <taxon>Actinomycetes</taxon>
        <taxon>Micrococcales</taxon>
        <taxon>Intrasporangiaceae</taxon>
        <taxon>Janibacter</taxon>
    </lineage>
</organism>
<gene>
    <name evidence="1" type="ORF">LP422_05520</name>
</gene>
<dbReference type="Proteomes" id="UP001059663">
    <property type="component" value="Chromosome"/>
</dbReference>
<reference evidence="1" key="1">
    <citation type="submission" date="2021-11" db="EMBL/GenBank/DDBJ databases">
        <title>Study of the species diversity of bacterial strains isolated from a unique natural object - Shulgan-Tash cave (Bashkiria).</title>
        <authorList>
            <person name="Sazanova A.L."/>
            <person name="Chirak E.R."/>
            <person name="Safronova V.I."/>
        </authorList>
    </citation>
    <scope>NUCLEOTIDE SEQUENCE</scope>
    <source>
        <strain evidence="1">P1</strain>
    </source>
</reference>
<accession>A0AC61U6F3</accession>
<protein>
    <submittedName>
        <fullName evidence="1">Uncharacterized protein</fullName>
    </submittedName>
</protein>